<sequence length="171" mass="18345">MASREDDALSWDGDDDPTLDPSGDATTPDEQADGDGSTLPKGWRAVGRGHERVRSADDEAHGVGADTAAPPLGSVALVTLGVMGGVLLLWTVGWYLGATRLRERIEQSTDAVADFMFQGSMVLAIAAPLLWFLVTWLGTRRVAQWKRFAWLAAGIVLLVPWPFVMVGVVGQ</sequence>
<reference evidence="3 4" key="1">
    <citation type="submission" date="2018-09" db="EMBL/GenBank/DDBJ databases">
        <title>Whole genome sequencing of Microbacterium oryzae strain MB-10T.</title>
        <authorList>
            <person name="Das S.K."/>
        </authorList>
    </citation>
    <scope>NUCLEOTIDE SEQUENCE [LARGE SCALE GENOMIC DNA]</scope>
    <source>
        <strain evidence="3 4">MB-10</strain>
    </source>
</reference>
<protein>
    <submittedName>
        <fullName evidence="3">DNA polymerase III subunit gamma/tau</fullName>
    </submittedName>
</protein>
<dbReference type="RefSeq" id="WP_156241539.1">
    <property type="nucleotide sequence ID" value="NZ_BAAAZL010000002.1"/>
</dbReference>
<feature type="transmembrane region" description="Helical" evidence="2">
    <location>
        <begin position="75"/>
        <end position="95"/>
    </location>
</feature>
<keyword evidence="2" id="KW-0812">Transmembrane</keyword>
<proteinExistence type="predicted"/>
<feature type="compositionally biased region" description="Acidic residues" evidence="1">
    <location>
        <begin position="8"/>
        <end position="18"/>
    </location>
</feature>
<dbReference type="OrthoDB" id="4981704at2"/>
<evidence type="ECO:0000313" key="3">
    <source>
        <dbReference type="EMBL" id="QGU27046.1"/>
    </source>
</evidence>
<gene>
    <name evidence="3" type="ORF">D7D94_04730</name>
</gene>
<dbReference type="AlphaFoldDB" id="A0A6I6DSI6"/>
<name>A0A6I6DSI6_9MICO</name>
<dbReference type="Proteomes" id="UP000422989">
    <property type="component" value="Chromosome"/>
</dbReference>
<feature type="transmembrane region" description="Helical" evidence="2">
    <location>
        <begin position="148"/>
        <end position="169"/>
    </location>
</feature>
<accession>A0A6I6DSI6</accession>
<feature type="transmembrane region" description="Helical" evidence="2">
    <location>
        <begin position="115"/>
        <end position="136"/>
    </location>
</feature>
<dbReference type="EMBL" id="CP032550">
    <property type="protein sequence ID" value="QGU27046.1"/>
    <property type="molecule type" value="Genomic_DNA"/>
</dbReference>
<evidence type="ECO:0000256" key="2">
    <source>
        <dbReference type="SAM" id="Phobius"/>
    </source>
</evidence>
<keyword evidence="4" id="KW-1185">Reference proteome</keyword>
<evidence type="ECO:0000313" key="4">
    <source>
        <dbReference type="Proteomes" id="UP000422989"/>
    </source>
</evidence>
<keyword evidence="2" id="KW-1133">Transmembrane helix</keyword>
<dbReference type="KEGG" id="moj:D7D94_04730"/>
<feature type="region of interest" description="Disordered" evidence="1">
    <location>
        <begin position="1"/>
        <end position="44"/>
    </location>
</feature>
<evidence type="ECO:0000256" key="1">
    <source>
        <dbReference type="SAM" id="MobiDB-lite"/>
    </source>
</evidence>
<keyword evidence="2" id="KW-0472">Membrane</keyword>
<organism evidence="3 4">
    <name type="scientific">Microbacterium oryzae</name>
    <dbReference type="NCBI Taxonomy" id="743009"/>
    <lineage>
        <taxon>Bacteria</taxon>
        <taxon>Bacillati</taxon>
        <taxon>Actinomycetota</taxon>
        <taxon>Actinomycetes</taxon>
        <taxon>Micrococcales</taxon>
        <taxon>Microbacteriaceae</taxon>
        <taxon>Microbacterium</taxon>
    </lineage>
</organism>